<dbReference type="Pfam" id="PF25372">
    <property type="entry name" value="DUF7885"/>
    <property type="match status" value="1"/>
</dbReference>
<dbReference type="InterPro" id="IPR057207">
    <property type="entry name" value="FBXL15_LRR"/>
</dbReference>
<evidence type="ECO:0000259" key="3">
    <source>
        <dbReference type="PROSITE" id="PS50181"/>
    </source>
</evidence>
<protein>
    <submittedName>
        <fullName evidence="4">F-box/LRR-repeat protein 14</fullName>
    </submittedName>
</protein>
<dbReference type="InterPro" id="IPR001810">
    <property type="entry name" value="F-box_dom"/>
</dbReference>
<dbReference type="Pfam" id="PF12937">
    <property type="entry name" value="F-box-like"/>
    <property type="match status" value="1"/>
</dbReference>
<evidence type="ECO:0000313" key="4">
    <source>
        <dbReference type="EMBL" id="CAG6618005.1"/>
    </source>
</evidence>
<dbReference type="GO" id="GO:0019005">
    <property type="term" value="C:SCF ubiquitin ligase complex"/>
    <property type="evidence" value="ECO:0007669"/>
    <property type="project" value="TreeGrafter"/>
</dbReference>
<dbReference type="AlphaFoldDB" id="A0A8D8LWM3"/>
<dbReference type="InterPro" id="IPR001611">
    <property type="entry name" value="Leu-rich_rpt"/>
</dbReference>
<name>A0A8D8LWM3_9HEMI</name>
<dbReference type="Pfam" id="PF13516">
    <property type="entry name" value="LRR_6"/>
    <property type="match status" value="1"/>
</dbReference>
<feature type="compositionally biased region" description="Low complexity" evidence="2">
    <location>
        <begin position="553"/>
        <end position="566"/>
    </location>
</feature>
<evidence type="ECO:0000256" key="2">
    <source>
        <dbReference type="SAM" id="MobiDB-lite"/>
    </source>
</evidence>
<dbReference type="InterPro" id="IPR006553">
    <property type="entry name" value="Leu-rich_rpt_Cys-con_subtyp"/>
</dbReference>
<dbReference type="SMART" id="SM00367">
    <property type="entry name" value="LRR_CC"/>
    <property type="match status" value="9"/>
</dbReference>
<dbReference type="PROSITE" id="PS50181">
    <property type="entry name" value="FBOX"/>
    <property type="match status" value="1"/>
</dbReference>
<dbReference type="InterPro" id="IPR036047">
    <property type="entry name" value="F-box-like_dom_sf"/>
</dbReference>
<feature type="region of interest" description="Disordered" evidence="2">
    <location>
        <begin position="302"/>
        <end position="364"/>
    </location>
</feature>
<reference evidence="4" key="1">
    <citation type="submission" date="2021-05" db="EMBL/GenBank/DDBJ databases">
        <authorList>
            <person name="Alioto T."/>
            <person name="Alioto T."/>
            <person name="Gomez Garrido J."/>
        </authorList>
    </citation>
    <scope>NUCLEOTIDE SEQUENCE</scope>
</reference>
<sequence length="615" mass="69513">MNEYFTSVSPPQPLYYPTFKKRNHGHYYLYQPHLYVTSAPVEPQRAPVEKVAPTQPEEPQGTQMNALYPEILAIVFSYLPVADKGRACQVCKKWYNTIYQYKSLWKNIEAKIHLSNNSYNNKIMMKSIIKSIVKRNITRIQILSTNNNNINLLFKNNYMIRSLNLSGLYNLNDNIILNLIIVNMNLNKFNHLTHLNLSLCKLLTDNSLMYICESMNRLTDLNVSGCNLISNYSLQVIYKHLSELKHLNLKSLWLINDVGIGYLCGIGVDPPEEDGEESSSTLNTVRRRQGLGNNLNELIKRVHSRSSGVQTESPSGRSESSTGRGESGRSSNHFQAENSRNSDEINRISTSSNGGNAFLSGEPTPCHSVPKLPRKYLTAHLETLILQDCQRITDEGIKVISQSMTSLRHLNLSFCINISDNCFKYINKMPQLNELILRSCNITDTGIEYLNSNLDNLTTLDLCFCESITDRTLQHITVYILNLKHLYMSHCHITDVGLSRLSKTMFHLENLYLGQCHSITDASIIQLIKSTTVTTVSTSKTSSFISGEASNSSDLVRTSSTSSSDLYRTDSRSSPPDSERRLKYLDVYGCKLINHYVLLKVLGESNSNIVINFGL</sequence>
<evidence type="ECO:0000256" key="1">
    <source>
        <dbReference type="ARBA" id="ARBA00022786"/>
    </source>
</evidence>
<dbReference type="Gene3D" id="3.80.10.10">
    <property type="entry name" value="Ribonuclease Inhibitor"/>
    <property type="match status" value="2"/>
</dbReference>
<feature type="compositionally biased region" description="Basic and acidic residues" evidence="2">
    <location>
        <begin position="567"/>
        <end position="578"/>
    </location>
</feature>
<dbReference type="SUPFAM" id="SSF52047">
    <property type="entry name" value="RNI-like"/>
    <property type="match status" value="2"/>
</dbReference>
<dbReference type="InterPro" id="IPR032675">
    <property type="entry name" value="LRR_dom_sf"/>
</dbReference>
<dbReference type="SUPFAM" id="SSF81383">
    <property type="entry name" value="F-box domain"/>
    <property type="match status" value="1"/>
</dbReference>
<dbReference type="EMBL" id="HBUF01040583">
    <property type="protein sequence ID" value="CAG6618005.1"/>
    <property type="molecule type" value="Transcribed_RNA"/>
</dbReference>
<dbReference type="GO" id="GO:0031146">
    <property type="term" value="P:SCF-dependent proteasomal ubiquitin-dependent protein catabolic process"/>
    <property type="evidence" value="ECO:0007669"/>
    <property type="project" value="TreeGrafter"/>
</dbReference>
<feature type="region of interest" description="Disordered" evidence="2">
    <location>
        <begin position="553"/>
        <end position="578"/>
    </location>
</feature>
<proteinExistence type="predicted"/>
<dbReference type="PANTHER" id="PTHR13318">
    <property type="entry name" value="PARTNER OF PAIRED, ISOFORM B-RELATED"/>
    <property type="match status" value="1"/>
</dbReference>
<dbReference type="PANTHER" id="PTHR13318:SF190">
    <property type="entry name" value="PARTNER OF PAIRED, ISOFORM B"/>
    <property type="match status" value="1"/>
</dbReference>
<keyword evidence="1" id="KW-0833">Ubl conjugation pathway</keyword>
<accession>A0A8D8LWM3</accession>
<feature type="domain" description="F-box" evidence="3">
    <location>
        <begin position="61"/>
        <end position="108"/>
    </location>
</feature>
<organism evidence="4">
    <name type="scientific">Cacopsylla melanoneura</name>
    <dbReference type="NCBI Taxonomy" id="428564"/>
    <lineage>
        <taxon>Eukaryota</taxon>
        <taxon>Metazoa</taxon>
        <taxon>Ecdysozoa</taxon>
        <taxon>Arthropoda</taxon>
        <taxon>Hexapoda</taxon>
        <taxon>Insecta</taxon>
        <taxon>Pterygota</taxon>
        <taxon>Neoptera</taxon>
        <taxon>Paraneoptera</taxon>
        <taxon>Hemiptera</taxon>
        <taxon>Sternorrhyncha</taxon>
        <taxon>Psylloidea</taxon>
        <taxon>Psyllidae</taxon>
        <taxon>Psyllinae</taxon>
        <taxon>Cacopsylla</taxon>
    </lineage>
</organism>
<feature type="compositionally biased region" description="Low complexity" evidence="2">
    <location>
        <begin position="312"/>
        <end position="331"/>
    </location>
</feature>